<reference evidence="1" key="1">
    <citation type="submission" date="2023-01" db="EMBL/GenBank/DDBJ databases">
        <authorList>
            <person name="Piombo E."/>
        </authorList>
    </citation>
    <scope>NUCLEOTIDE SEQUENCE</scope>
</reference>
<accession>A0AA35LX58</accession>
<organism evidence="1 2">
    <name type="scientific">Clonostachys chloroleuca</name>
    <dbReference type="NCBI Taxonomy" id="1926264"/>
    <lineage>
        <taxon>Eukaryota</taxon>
        <taxon>Fungi</taxon>
        <taxon>Dikarya</taxon>
        <taxon>Ascomycota</taxon>
        <taxon>Pezizomycotina</taxon>
        <taxon>Sordariomycetes</taxon>
        <taxon>Hypocreomycetidae</taxon>
        <taxon>Hypocreales</taxon>
        <taxon>Bionectriaceae</taxon>
        <taxon>Clonostachys</taxon>
    </lineage>
</organism>
<evidence type="ECO:0000313" key="2">
    <source>
        <dbReference type="Proteomes" id="UP001160390"/>
    </source>
</evidence>
<dbReference type="AlphaFoldDB" id="A0AA35LX58"/>
<proteinExistence type="predicted"/>
<protein>
    <submittedName>
        <fullName evidence="1">Uncharacterized protein</fullName>
    </submittedName>
</protein>
<gene>
    <name evidence="1" type="ORF">CCHLO57077_00004850</name>
</gene>
<name>A0AA35LX58_9HYPO</name>
<sequence length="103" mass="12186">MDRDHAFIYTRAASVITYDSVPICEQQARPTEPSRSSLFYHFLQLRVPGPDSKHPYRFVGNAISNRPFLLNYAIKAHVNEWEHSRKFFDEYIPNRVFPKQKTK</sequence>
<evidence type="ECO:0000313" key="1">
    <source>
        <dbReference type="EMBL" id="CAI6084310.1"/>
    </source>
</evidence>
<dbReference type="Proteomes" id="UP001160390">
    <property type="component" value="Unassembled WGS sequence"/>
</dbReference>
<dbReference type="EMBL" id="CABFNP030000754">
    <property type="protein sequence ID" value="CAI6084310.1"/>
    <property type="molecule type" value="Genomic_DNA"/>
</dbReference>
<keyword evidence="2" id="KW-1185">Reference proteome</keyword>
<comment type="caution">
    <text evidence="1">The sequence shown here is derived from an EMBL/GenBank/DDBJ whole genome shotgun (WGS) entry which is preliminary data.</text>
</comment>